<dbReference type="CDD" id="cd00635">
    <property type="entry name" value="PLPDE_III_YBL036c_like"/>
    <property type="match status" value="1"/>
</dbReference>
<dbReference type="HAMAP" id="MF_02087">
    <property type="entry name" value="PLP_homeostasis"/>
    <property type="match status" value="1"/>
</dbReference>
<sequence>MGLTEIRNRIEKACREAGRNPQDVHLIAVSKVQPLERVEAVLDQGHRLFGENRVQEAAGKWPAFMERYDSVSVHLIGPLQTNKARQAMELFDAIHSVDRPKLASTIARLAQEMGQCPDLFIQVNTGEEDQKAGVMPAEADAFVAECRALDLPVRGLMCIPPVEETPSLHFALLAKIAERNGLAGLSMGMSSDFEQAIALGATHVRVGSAIFGERTTH</sequence>
<dbReference type="InterPro" id="IPR029066">
    <property type="entry name" value="PLP-binding_barrel"/>
</dbReference>
<evidence type="ECO:0000256" key="4">
    <source>
        <dbReference type="RuleBase" id="RU004514"/>
    </source>
</evidence>
<dbReference type="NCBIfam" id="TIGR00044">
    <property type="entry name" value="YggS family pyridoxal phosphate-dependent enzyme"/>
    <property type="match status" value="1"/>
</dbReference>
<dbReference type="PIRSF" id="PIRSF004848">
    <property type="entry name" value="YBL036c_PLPDEIII"/>
    <property type="match status" value="1"/>
</dbReference>
<dbReference type="EMBL" id="JAGTUU010000006">
    <property type="protein sequence ID" value="MBS0125519.1"/>
    <property type="molecule type" value="Genomic_DNA"/>
</dbReference>
<reference evidence="6" key="1">
    <citation type="submission" date="2021-04" db="EMBL/GenBank/DDBJ databases">
        <authorList>
            <person name="Yoon J."/>
        </authorList>
    </citation>
    <scope>NUCLEOTIDE SEQUENCE</scope>
    <source>
        <strain evidence="6">KMU-90</strain>
    </source>
</reference>
<feature type="modified residue" description="N6-(pyridoxal phosphate)lysine" evidence="2 3">
    <location>
        <position position="31"/>
    </location>
</feature>
<keyword evidence="1 2" id="KW-0663">Pyridoxal phosphate</keyword>
<comment type="similarity">
    <text evidence="2 4">Belongs to the pyridoxal phosphate-binding protein YggS/PROSC family.</text>
</comment>
<dbReference type="Gene3D" id="3.20.20.10">
    <property type="entry name" value="Alanine racemase"/>
    <property type="match status" value="1"/>
</dbReference>
<feature type="domain" description="Alanine racemase N-terminal" evidence="5">
    <location>
        <begin position="4"/>
        <end position="214"/>
    </location>
</feature>
<accession>A0A8J7WFP9</accession>
<evidence type="ECO:0000256" key="2">
    <source>
        <dbReference type="HAMAP-Rule" id="MF_02087"/>
    </source>
</evidence>
<dbReference type="Pfam" id="PF01168">
    <property type="entry name" value="Ala_racemase_N"/>
    <property type="match status" value="1"/>
</dbReference>
<dbReference type="RefSeq" id="WP_212537487.1">
    <property type="nucleotide sequence ID" value="NZ_JAGTUU010000006.1"/>
</dbReference>
<dbReference type="FunFam" id="3.20.20.10:FF:000018">
    <property type="entry name" value="Pyridoxal phosphate homeostasis protein"/>
    <property type="match status" value="1"/>
</dbReference>
<dbReference type="InterPro" id="IPR001608">
    <property type="entry name" value="Ala_racemase_N"/>
</dbReference>
<evidence type="ECO:0000313" key="7">
    <source>
        <dbReference type="Proteomes" id="UP000681356"/>
    </source>
</evidence>
<dbReference type="GO" id="GO:0030170">
    <property type="term" value="F:pyridoxal phosphate binding"/>
    <property type="evidence" value="ECO:0007669"/>
    <property type="project" value="UniProtKB-UniRule"/>
</dbReference>
<evidence type="ECO:0000256" key="3">
    <source>
        <dbReference type="PIRSR" id="PIRSR004848-1"/>
    </source>
</evidence>
<proteinExistence type="inferred from homology"/>
<comment type="function">
    <text evidence="2">Pyridoxal 5'-phosphate (PLP)-binding protein, which is involved in PLP homeostasis.</text>
</comment>
<gene>
    <name evidence="6" type="ORF">KB874_15635</name>
</gene>
<keyword evidence="7" id="KW-1185">Reference proteome</keyword>
<comment type="caution">
    <text evidence="6">The sequence shown here is derived from an EMBL/GenBank/DDBJ whole genome shotgun (WGS) entry which is preliminary data.</text>
</comment>
<evidence type="ECO:0000259" key="5">
    <source>
        <dbReference type="Pfam" id="PF01168"/>
    </source>
</evidence>
<protein>
    <recommendedName>
        <fullName evidence="2">Pyridoxal phosphate homeostasis protein</fullName>
        <shortName evidence="2">PLP homeostasis protein</shortName>
    </recommendedName>
</protein>
<comment type="cofactor">
    <cofactor evidence="3">
        <name>pyridoxal 5'-phosphate</name>
        <dbReference type="ChEBI" id="CHEBI:597326"/>
    </cofactor>
</comment>
<organism evidence="6 7">
    <name type="scientific">Thetidibacter halocola</name>
    <dbReference type="NCBI Taxonomy" id="2827239"/>
    <lineage>
        <taxon>Bacteria</taxon>
        <taxon>Pseudomonadati</taxon>
        <taxon>Pseudomonadota</taxon>
        <taxon>Alphaproteobacteria</taxon>
        <taxon>Rhodobacterales</taxon>
        <taxon>Roseobacteraceae</taxon>
        <taxon>Thetidibacter</taxon>
    </lineage>
</organism>
<dbReference type="AlphaFoldDB" id="A0A8J7WFP9"/>
<evidence type="ECO:0000313" key="6">
    <source>
        <dbReference type="EMBL" id="MBS0125519.1"/>
    </source>
</evidence>
<dbReference type="SUPFAM" id="SSF51419">
    <property type="entry name" value="PLP-binding barrel"/>
    <property type="match status" value="1"/>
</dbReference>
<name>A0A8J7WFP9_9RHOB</name>
<dbReference type="PANTHER" id="PTHR10146">
    <property type="entry name" value="PROLINE SYNTHETASE CO-TRANSCRIBED BACTERIAL HOMOLOG PROTEIN"/>
    <property type="match status" value="1"/>
</dbReference>
<dbReference type="Proteomes" id="UP000681356">
    <property type="component" value="Unassembled WGS sequence"/>
</dbReference>
<dbReference type="InterPro" id="IPR011078">
    <property type="entry name" value="PyrdxlP_homeostasis"/>
</dbReference>
<evidence type="ECO:0000256" key="1">
    <source>
        <dbReference type="ARBA" id="ARBA00022898"/>
    </source>
</evidence>
<dbReference type="PANTHER" id="PTHR10146:SF14">
    <property type="entry name" value="PYRIDOXAL PHOSPHATE HOMEOSTASIS PROTEIN"/>
    <property type="match status" value="1"/>
</dbReference>